<sequence>MLRDLLKKVDGEVAATLALDFAEESLSEMGRCVFSRELRDASTAYLAAARRFLDGGGVDELKSAHERFFGARAQADGVSASALWIAAIAVLAACQRDMERAEIIVKNSYMPTVLDVATEAQVIAGRFASGAQDSQRARWEMARRQLILFVNAIKFPGDNPP</sequence>
<comment type="caution">
    <text evidence="1">The sequence shown here is derived from an EMBL/GenBank/DDBJ whole genome shotgun (WGS) entry which is preliminary data.</text>
</comment>
<evidence type="ECO:0000313" key="1">
    <source>
        <dbReference type="EMBL" id="MEE6263559.1"/>
    </source>
</evidence>
<proteinExistence type="predicted"/>
<protein>
    <submittedName>
        <fullName evidence="1">Uncharacterized protein</fullName>
    </submittedName>
</protein>
<name>A0ABU7S566_9ACTN</name>
<dbReference type="Proteomes" id="UP001332243">
    <property type="component" value="Unassembled WGS sequence"/>
</dbReference>
<reference evidence="1 2" key="1">
    <citation type="submission" date="2024-01" db="EMBL/GenBank/DDBJ databases">
        <title>Genome insights into Plantactinospora sonchi sp. nov.</title>
        <authorList>
            <person name="Wang L."/>
        </authorList>
    </citation>
    <scope>NUCLEOTIDE SEQUENCE [LARGE SCALE GENOMIC DNA]</scope>
    <source>
        <strain evidence="1 2">NEAU-QY2</strain>
    </source>
</reference>
<organism evidence="1 2">
    <name type="scientific">Plantactinospora sonchi</name>
    <dbReference type="NCBI Taxonomy" id="1544735"/>
    <lineage>
        <taxon>Bacteria</taxon>
        <taxon>Bacillati</taxon>
        <taxon>Actinomycetota</taxon>
        <taxon>Actinomycetes</taxon>
        <taxon>Micromonosporales</taxon>
        <taxon>Micromonosporaceae</taxon>
        <taxon>Plantactinospora</taxon>
    </lineage>
</organism>
<keyword evidence="2" id="KW-1185">Reference proteome</keyword>
<gene>
    <name evidence="1" type="ORF">V1633_34300</name>
</gene>
<dbReference type="EMBL" id="JAZGQK010000039">
    <property type="protein sequence ID" value="MEE6263559.1"/>
    <property type="molecule type" value="Genomic_DNA"/>
</dbReference>
<dbReference type="RefSeq" id="WP_331218459.1">
    <property type="nucleotide sequence ID" value="NZ_JAZGQK010000039.1"/>
</dbReference>
<evidence type="ECO:0000313" key="2">
    <source>
        <dbReference type="Proteomes" id="UP001332243"/>
    </source>
</evidence>
<accession>A0ABU7S566</accession>